<reference evidence="1 2" key="1">
    <citation type="journal article" date="1995" name="Virology">
        <title>Analysis of 45 kb of DNA located at the left end of the chlorella virus PBCV-1 genome.</title>
        <authorList>
            <person name="Lu Z."/>
            <person name="Li Y."/>
            <person name="Zhang Y."/>
            <person name="Kutish G.F."/>
            <person name="Rock D.L."/>
            <person name="Van Etten J.L."/>
        </authorList>
    </citation>
    <scope>NUCLEOTIDE SEQUENCE [LARGE SCALE GENOMIC DNA]</scope>
</reference>
<reference evidence="1 2" key="5">
    <citation type="journal article" date="1997" name="Virology">
        <title>Analysis of 74 kb of DNA located at the right end of the 330-kb chlorella virus PBCV-1 genome.</title>
        <authorList>
            <person name="Li Y."/>
            <person name="Lu Z."/>
            <person name="Sun L."/>
            <person name="Ropp S."/>
            <person name="Kutish G.F."/>
            <person name="Rock D.L."/>
            <person name="Van Etten J.L."/>
        </authorList>
    </citation>
    <scope>NUCLEOTIDE SEQUENCE [LARGE SCALE GENOMIC DNA]</scope>
</reference>
<dbReference type="KEGG" id="vg:918129"/>
<reference evidence="1 2" key="8">
    <citation type="journal article" date="2010" name="J. Virol.">
        <title>Microarray analysis of Paramecium bursaria chlorella virus 1 transcription.</title>
        <authorList>
            <person name="Yanai-Balser G.M."/>
            <person name="Duncan G.A."/>
            <person name="Eudy J.D."/>
            <person name="Wang D."/>
            <person name="Li X."/>
            <person name="Agarkova I.V."/>
            <person name="Dunigan D.D."/>
            <person name="Van Etten J.L."/>
        </authorList>
    </citation>
    <scope>NUCLEOTIDE SEQUENCE [LARGE SCALE GENOMIC DNA]</scope>
</reference>
<name>Q98548_PBCV1</name>
<dbReference type="RefSeq" id="NP_048854.1">
    <property type="nucleotide sequence ID" value="NC_000852.5"/>
</dbReference>
<evidence type="ECO:0000313" key="1">
    <source>
        <dbReference type="EMBL" id="AAC96865.1"/>
    </source>
</evidence>
<reference evidence="1 2" key="2">
    <citation type="journal article" date="1995" name="Virology">
        <title>Analysis of 43 kb of the Chlorella virus PBCV-1 330-kb genome: map positions 45 to 88.</title>
        <authorList>
            <person name="Li Y."/>
            <person name="Lu Z."/>
            <person name="Burbank D.E."/>
            <person name="Kutish G.F."/>
            <person name="Rock D.L."/>
            <person name="Van Etten J.L."/>
        </authorList>
    </citation>
    <scope>NUCLEOTIDE SEQUENCE [LARGE SCALE GENOMIC DNA]</scope>
</reference>
<gene>
    <name evidence="1" type="primary">a498L</name>
</gene>
<dbReference type="GeneID" id="918129"/>
<keyword evidence="2" id="KW-1185">Reference proteome</keyword>
<reference evidence="1 2" key="4">
    <citation type="journal article" date="1996" name="Virology">
        <title>Analysis of 76 kb of the chlorella virus PBCV-1 330-kb genome: map positions 182 to 258.</title>
        <authorList>
            <person name="Kutish G.F."/>
            <person name="Li Y."/>
            <person name="Lu Z."/>
            <person name="Furuta M."/>
            <person name="Rock D.L."/>
            <person name="Van Etten J.L."/>
        </authorList>
    </citation>
    <scope>NUCLEOTIDE SEQUENCE [LARGE SCALE GENOMIC DNA]</scope>
</reference>
<sequence length="124" mass="13544">MQQVIATHNRIFQFPNTIFKMLQIYLKIPPKIFQNPLPNATNVPPTFLPMFATPFPIFLPTSPIFPPMSLPLSTIPPPMSLPLSAIPPPMSLPLSAIPPPMSLPLSTIPGIGFFILNGSSVGMR</sequence>
<organismHost>
    <name type="scientific">Chlorella</name>
    <dbReference type="NCBI Taxonomy" id="3071"/>
</organismHost>
<organism evidence="1 2">
    <name type="scientific">Paramecium bursaria Chlorella virus 1</name>
    <name type="common">PBCV-1</name>
    <dbReference type="NCBI Taxonomy" id="10506"/>
    <lineage>
        <taxon>Viruses</taxon>
        <taxon>Varidnaviria</taxon>
        <taxon>Bamfordvirae</taxon>
        <taxon>Nucleocytoviricota</taxon>
        <taxon>Megaviricetes</taxon>
        <taxon>Algavirales</taxon>
        <taxon>Phycodnaviridae</taxon>
        <taxon>Chlorovirus</taxon>
        <taxon>Chlorovirus vanettense</taxon>
    </lineage>
</organism>
<evidence type="ECO:0000313" key="2">
    <source>
        <dbReference type="Proteomes" id="UP000000862"/>
    </source>
</evidence>
<reference evidence="1 2" key="3">
    <citation type="journal article" date="1996" name="Virology">
        <title>Analysis of 94 kb of the chlorella virus PBCV-1 330-kb genome: map positions 88 to 182.</title>
        <authorList>
            <person name="Lu Z."/>
            <person name="Li Y."/>
            <person name="Que Q."/>
            <person name="Kutish G.F."/>
            <person name="Rock D.L."/>
            <person name="Van Etten J.L."/>
        </authorList>
    </citation>
    <scope>NUCLEOTIDE SEQUENCE [LARGE SCALE GENOMIC DNA]</scope>
</reference>
<dbReference type="EMBL" id="JF411744">
    <property type="protein sequence ID" value="AAC96865.1"/>
    <property type="molecule type" value="Genomic_DNA"/>
</dbReference>
<protein>
    <submittedName>
        <fullName evidence="1">Uncharacterized protein</fullName>
    </submittedName>
</protein>
<proteinExistence type="predicted"/>
<dbReference type="PIR" id="T18000">
    <property type="entry name" value="T18000"/>
</dbReference>
<reference evidence="1 2" key="7">
    <citation type="journal article" date="2000" name="Virology">
        <title>Characterization of a beta-1,3-glucanase encoded by chlorella virus PBCV-1.</title>
        <authorList>
            <person name="Sun L."/>
            <person name="Gurnon J.R."/>
            <person name="Adams B.J."/>
            <person name="Graves M.V."/>
            <person name="Van Etten J.L."/>
        </authorList>
    </citation>
    <scope>NUCLEOTIDE SEQUENCE [LARGE SCALE GENOMIC DNA]</scope>
</reference>
<dbReference type="Proteomes" id="UP000000862">
    <property type="component" value="Segment"/>
</dbReference>
<accession>Q98548</accession>
<dbReference type="OrthoDB" id="40349at10239"/>
<reference evidence="1 2" key="6">
    <citation type="journal article" date="1999" name="Virology">
        <title>Chlorella virus PBCV-1 encodes a functional homospermidine synthase.</title>
        <authorList>
            <person name="Kaiser A."/>
            <person name="Vollmert M."/>
            <person name="Tholl D."/>
            <person name="Graves M.V."/>
            <person name="Gurnon J.R."/>
            <person name="Xing W."/>
            <person name="Lisec A.D."/>
            <person name="Nickerson K.W."/>
            <person name="Van Etten J.L."/>
        </authorList>
    </citation>
    <scope>NUCLEOTIDE SEQUENCE [LARGE SCALE GENOMIC DNA]</scope>
</reference>